<feature type="transmembrane region" description="Helical" evidence="2">
    <location>
        <begin position="20"/>
        <end position="36"/>
    </location>
</feature>
<dbReference type="EMBL" id="JARJLG010000319">
    <property type="protein sequence ID" value="KAJ7717375.1"/>
    <property type="molecule type" value="Genomic_DNA"/>
</dbReference>
<feature type="transmembrane region" description="Helical" evidence="2">
    <location>
        <begin position="238"/>
        <end position="257"/>
    </location>
</feature>
<keyword evidence="2" id="KW-0472">Membrane</keyword>
<evidence type="ECO:0000256" key="2">
    <source>
        <dbReference type="SAM" id="Phobius"/>
    </source>
</evidence>
<dbReference type="Proteomes" id="UP001215280">
    <property type="component" value="Unassembled WGS sequence"/>
</dbReference>
<feature type="transmembrane region" description="Helical" evidence="2">
    <location>
        <begin position="168"/>
        <end position="190"/>
    </location>
</feature>
<feature type="transmembrane region" description="Helical" evidence="2">
    <location>
        <begin position="211"/>
        <end position="232"/>
    </location>
</feature>
<dbReference type="AlphaFoldDB" id="A0AAD7MHB4"/>
<feature type="transmembrane region" description="Helical" evidence="2">
    <location>
        <begin position="98"/>
        <end position="117"/>
    </location>
</feature>
<keyword evidence="2" id="KW-0812">Transmembrane</keyword>
<feature type="region of interest" description="Disordered" evidence="1">
    <location>
        <begin position="308"/>
        <end position="337"/>
    </location>
</feature>
<sequence length="337" mass="35908">MVLSYSASCLIGAILESMAYGLYLSYFIQGLQVILGRKNGRDISISLLLTSLVLFFLITMRMALDNKAIVAAFTDNPLEPNAADIYMENYANGAMFRTGTYIALTIVADIFIVFRVYAVWGGSVIAAAVPSLLAIADIVTGALLIQTIRELEAGASPDGGSLATHEIVFYSFTLTLNVLCTILISLRIYLTQRTAAGVIISSLDLTTTMAIVIESAAIYSACLIAMIVPTALDNNVQYVLLSLMPGIVGIAFSLIIVRIGSGLSPHSAAGPMSSLRFGSKRRTATTQFETTDGMGTQASQGDEIPVHLMSHGSHSNGMGGSQSDGERARLDEEKEQV</sequence>
<comment type="caution">
    <text evidence="3">The sequence shown here is derived from an EMBL/GenBank/DDBJ whole genome shotgun (WGS) entry which is preliminary data.</text>
</comment>
<protein>
    <submittedName>
        <fullName evidence="3">Uncharacterized protein</fullName>
    </submittedName>
</protein>
<reference evidence="3" key="1">
    <citation type="submission" date="2023-03" db="EMBL/GenBank/DDBJ databases">
        <title>Massive genome expansion in bonnet fungi (Mycena s.s.) driven by repeated elements and novel gene families across ecological guilds.</title>
        <authorList>
            <consortium name="Lawrence Berkeley National Laboratory"/>
            <person name="Harder C.B."/>
            <person name="Miyauchi S."/>
            <person name="Viragh M."/>
            <person name="Kuo A."/>
            <person name="Thoen E."/>
            <person name="Andreopoulos B."/>
            <person name="Lu D."/>
            <person name="Skrede I."/>
            <person name="Drula E."/>
            <person name="Henrissat B."/>
            <person name="Morin E."/>
            <person name="Kohler A."/>
            <person name="Barry K."/>
            <person name="LaButti K."/>
            <person name="Morin E."/>
            <person name="Salamov A."/>
            <person name="Lipzen A."/>
            <person name="Mereny Z."/>
            <person name="Hegedus B."/>
            <person name="Baldrian P."/>
            <person name="Stursova M."/>
            <person name="Weitz H."/>
            <person name="Taylor A."/>
            <person name="Grigoriev I.V."/>
            <person name="Nagy L.G."/>
            <person name="Martin F."/>
            <person name="Kauserud H."/>
        </authorList>
    </citation>
    <scope>NUCLEOTIDE SEQUENCE</scope>
    <source>
        <strain evidence="3">CBHHK188m</strain>
    </source>
</reference>
<accession>A0AAD7MHB4</accession>
<organism evidence="3 4">
    <name type="scientific">Mycena maculata</name>
    <dbReference type="NCBI Taxonomy" id="230809"/>
    <lineage>
        <taxon>Eukaryota</taxon>
        <taxon>Fungi</taxon>
        <taxon>Dikarya</taxon>
        <taxon>Basidiomycota</taxon>
        <taxon>Agaricomycotina</taxon>
        <taxon>Agaricomycetes</taxon>
        <taxon>Agaricomycetidae</taxon>
        <taxon>Agaricales</taxon>
        <taxon>Marasmiineae</taxon>
        <taxon>Mycenaceae</taxon>
        <taxon>Mycena</taxon>
    </lineage>
</organism>
<feature type="transmembrane region" description="Helical" evidence="2">
    <location>
        <begin position="43"/>
        <end position="64"/>
    </location>
</feature>
<proteinExistence type="predicted"/>
<gene>
    <name evidence="3" type="ORF">DFH07DRAFT_861395</name>
</gene>
<feature type="transmembrane region" description="Helical" evidence="2">
    <location>
        <begin position="124"/>
        <end position="148"/>
    </location>
</feature>
<evidence type="ECO:0000313" key="3">
    <source>
        <dbReference type="EMBL" id="KAJ7717375.1"/>
    </source>
</evidence>
<evidence type="ECO:0000313" key="4">
    <source>
        <dbReference type="Proteomes" id="UP001215280"/>
    </source>
</evidence>
<keyword evidence="2" id="KW-1133">Transmembrane helix</keyword>
<feature type="compositionally biased region" description="Basic and acidic residues" evidence="1">
    <location>
        <begin position="324"/>
        <end position="337"/>
    </location>
</feature>
<keyword evidence="4" id="KW-1185">Reference proteome</keyword>
<name>A0AAD7MHB4_9AGAR</name>
<evidence type="ECO:0000256" key="1">
    <source>
        <dbReference type="SAM" id="MobiDB-lite"/>
    </source>
</evidence>